<organism evidence="3 4">
    <name type="scientific">Halobaculum roseum</name>
    <dbReference type="NCBI Taxonomy" id="2175149"/>
    <lineage>
        <taxon>Archaea</taxon>
        <taxon>Methanobacteriati</taxon>
        <taxon>Methanobacteriota</taxon>
        <taxon>Stenosarchaea group</taxon>
        <taxon>Halobacteria</taxon>
        <taxon>Halobacteriales</taxon>
        <taxon>Haloferacaceae</taxon>
        <taxon>Halobaculum</taxon>
    </lineage>
</organism>
<feature type="region of interest" description="Disordered" evidence="1">
    <location>
        <begin position="1"/>
        <end position="71"/>
    </location>
</feature>
<dbReference type="InterPro" id="IPR013783">
    <property type="entry name" value="Ig-like_fold"/>
</dbReference>
<dbReference type="Gene3D" id="2.60.40.10">
    <property type="entry name" value="Immunoglobulins"/>
    <property type="match status" value="1"/>
</dbReference>
<dbReference type="EMBL" id="JBHMAJ010000009">
    <property type="protein sequence ID" value="MFB9825433.1"/>
    <property type="molecule type" value="Genomic_DNA"/>
</dbReference>
<reference evidence="3" key="1">
    <citation type="submission" date="2024-09" db="EMBL/GenBank/DDBJ databases">
        <authorList>
            <person name="Sun Q."/>
        </authorList>
    </citation>
    <scope>NUCLEOTIDE SEQUENCE [LARGE SCALE GENOMIC DNA]</scope>
    <source>
        <strain evidence="3">JCM 31273</strain>
    </source>
</reference>
<dbReference type="InterPro" id="IPR002881">
    <property type="entry name" value="DUF58"/>
</dbReference>
<dbReference type="Pfam" id="PF01882">
    <property type="entry name" value="DUF58"/>
    <property type="match status" value="1"/>
</dbReference>
<dbReference type="Proteomes" id="UP001589595">
    <property type="component" value="Unassembled WGS sequence"/>
</dbReference>
<dbReference type="PANTHER" id="PTHR33608:SF6">
    <property type="entry name" value="BLL2464 PROTEIN"/>
    <property type="match status" value="1"/>
</dbReference>
<evidence type="ECO:0000256" key="1">
    <source>
        <dbReference type="SAM" id="MobiDB-lite"/>
    </source>
</evidence>
<keyword evidence="4" id="KW-1185">Reference proteome</keyword>
<dbReference type="RefSeq" id="WP_225935097.1">
    <property type="nucleotide sequence ID" value="NZ_CP082286.1"/>
</dbReference>
<accession>A0ABD5MNM7</accession>
<feature type="domain" description="DUF58" evidence="2">
    <location>
        <begin position="262"/>
        <end position="375"/>
    </location>
</feature>
<feature type="region of interest" description="Disordered" evidence="1">
    <location>
        <begin position="377"/>
        <end position="404"/>
    </location>
</feature>
<proteinExistence type="predicted"/>
<evidence type="ECO:0000313" key="3">
    <source>
        <dbReference type="EMBL" id="MFB9825433.1"/>
    </source>
</evidence>
<evidence type="ECO:0000259" key="2">
    <source>
        <dbReference type="Pfam" id="PF01882"/>
    </source>
</evidence>
<dbReference type="GeneID" id="67211351"/>
<gene>
    <name evidence="3" type="ORF">ACFFOL_14780</name>
</gene>
<comment type="caution">
    <text evidence="3">The sequence shown here is derived from an EMBL/GenBank/DDBJ whole genome shotgun (WGS) entry which is preliminary data.</text>
</comment>
<dbReference type="PANTHER" id="PTHR33608">
    <property type="entry name" value="BLL2464 PROTEIN"/>
    <property type="match status" value="1"/>
</dbReference>
<name>A0ABD5MNM7_9EURY</name>
<protein>
    <submittedName>
        <fullName evidence="3">DUF58 domain-containing protein</fullName>
    </submittedName>
</protein>
<evidence type="ECO:0000313" key="4">
    <source>
        <dbReference type="Proteomes" id="UP001589595"/>
    </source>
</evidence>
<sequence length="505" mass="53587">MSSPVTGPFGRFSRPFASSHSAPSIDAERTNGAEDGAGENGQVANGRTAGGQAAGRQISDGRATEERTPTVRSTGRWRGIVAVALLAVAVGVLAKRPSLLLVGAVGVAFAAYPLVTAAPDPDLSVSRVVDPESPADGDAVDVRTTVRNEGDGTLFDLRVVDGTPAMLSVCGGSPRCATMLRPGEEVSVEYRVRARPGRHRFQPTTLLCRDAGGSVEVETAVTAETVIECSSRVPTAPLRARSRPRSGPLVTDESGEGIEFHSVREYERGDPARRIDWRRFARTGELTSVAFRTERLADVVICVDARPEAYRASDPSEPHAVAHAVDAAGRLGDVLLDANHRVGLAAFGRSSCLLAPGNGVDHADRFRRYLASDPAFSLTPPPSVRPRRARPGDDAVGSHRVDGDTLDRQLSELRAHVGTNTQVILLTPLCDDGAHRIAQRIESDGPAVTVVSPDVTTGRTPGGRLARLERDHRLTTLRNAGIPAVDWDPDEPLGAALATVERGNR</sequence>
<feature type="compositionally biased region" description="Basic and acidic residues" evidence="1">
    <location>
        <begin position="390"/>
        <end position="404"/>
    </location>
</feature>
<dbReference type="AlphaFoldDB" id="A0ABD5MNM7"/>